<evidence type="ECO:0000259" key="3">
    <source>
        <dbReference type="PROSITE" id="PS51253"/>
    </source>
</evidence>
<accession>A0A814PBT2</accession>
<evidence type="ECO:0000256" key="2">
    <source>
        <dbReference type="SAM" id="MobiDB-lite"/>
    </source>
</evidence>
<dbReference type="Gene3D" id="1.10.10.60">
    <property type="entry name" value="Homeodomain-like"/>
    <property type="match status" value="2"/>
</dbReference>
<gene>
    <name evidence="4" type="ORF">OXX778_LOCUS21296</name>
</gene>
<reference evidence="4" key="1">
    <citation type="submission" date="2021-02" db="EMBL/GenBank/DDBJ databases">
        <authorList>
            <person name="Nowell W R."/>
        </authorList>
    </citation>
    <scope>NUCLEOTIDE SEQUENCE</scope>
    <source>
        <strain evidence="4">Ploen Becks lab</strain>
    </source>
</reference>
<sequence length="195" mass="22940">MSNDLKSATPESNVRTTHTIAKKIEAIMLFDKIGKKCEVAKELGIDPSLISKWISQRDRLLELADTCQQTNKKRIIHGGRKAFYPELERALYECLKRENKPNDYKSVKRKAHTLFNQIYPDQEGFKASNRWVINFARRYKISYRKPNHDNQNMNKSESEEENEDEDDEMNFVNFPIEIQQNDTNYVTNETSFDKP</sequence>
<dbReference type="SMART" id="SM00674">
    <property type="entry name" value="CENPB"/>
    <property type="match status" value="1"/>
</dbReference>
<dbReference type="PROSITE" id="PS51253">
    <property type="entry name" value="HTH_CENPB"/>
    <property type="match status" value="1"/>
</dbReference>
<feature type="domain" description="HTH CENPB-type" evidence="3">
    <location>
        <begin position="75"/>
        <end position="145"/>
    </location>
</feature>
<evidence type="ECO:0000313" key="5">
    <source>
        <dbReference type="Proteomes" id="UP000663879"/>
    </source>
</evidence>
<name>A0A814PBT2_9BILA</name>
<proteinExistence type="predicted"/>
<dbReference type="InterPro" id="IPR006600">
    <property type="entry name" value="HTH_CenpB_DNA-bd_dom"/>
</dbReference>
<dbReference type="OrthoDB" id="5428693at2759"/>
<keyword evidence="5" id="KW-1185">Reference proteome</keyword>
<dbReference type="InterPro" id="IPR009057">
    <property type="entry name" value="Homeodomain-like_sf"/>
</dbReference>
<feature type="compositionally biased region" description="Acidic residues" evidence="2">
    <location>
        <begin position="158"/>
        <end position="169"/>
    </location>
</feature>
<organism evidence="4 5">
    <name type="scientific">Brachionus calyciflorus</name>
    <dbReference type="NCBI Taxonomy" id="104777"/>
    <lineage>
        <taxon>Eukaryota</taxon>
        <taxon>Metazoa</taxon>
        <taxon>Spiralia</taxon>
        <taxon>Gnathifera</taxon>
        <taxon>Rotifera</taxon>
        <taxon>Eurotatoria</taxon>
        <taxon>Monogononta</taxon>
        <taxon>Pseudotrocha</taxon>
        <taxon>Ploima</taxon>
        <taxon>Brachionidae</taxon>
        <taxon>Brachionus</taxon>
    </lineage>
</organism>
<dbReference type="SUPFAM" id="SSF46689">
    <property type="entry name" value="Homeodomain-like"/>
    <property type="match status" value="2"/>
</dbReference>
<feature type="region of interest" description="Disordered" evidence="2">
    <location>
        <begin position="145"/>
        <end position="171"/>
    </location>
</feature>
<dbReference type="GO" id="GO:0003677">
    <property type="term" value="F:DNA binding"/>
    <property type="evidence" value="ECO:0007669"/>
    <property type="project" value="UniProtKB-KW"/>
</dbReference>
<keyword evidence="1" id="KW-0238">DNA-binding</keyword>
<dbReference type="Proteomes" id="UP000663879">
    <property type="component" value="Unassembled WGS sequence"/>
</dbReference>
<dbReference type="Pfam" id="PF03221">
    <property type="entry name" value="HTH_Tnp_Tc5"/>
    <property type="match status" value="1"/>
</dbReference>
<comment type="caution">
    <text evidence="4">The sequence shown here is derived from an EMBL/GenBank/DDBJ whole genome shotgun (WGS) entry which is preliminary data.</text>
</comment>
<dbReference type="EMBL" id="CAJNOC010007737">
    <property type="protein sequence ID" value="CAF1104000.1"/>
    <property type="molecule type" value="Genomic_DNA"/>
</dbReference>
<evidence type="ECO:0000313" key="4">
    <source>
        <dbReference type="EMBL" id="CAF1104000.1"/>
    </source>
</evidence>
<dbReference type="AlphaFoldDB" id="A0A814PBT2"/>
<feature type="non-terminal residue" evidence="4">
    <location>
        <position position="195"/>
    </location>
</feature>
<protein>
    <recommendedName>
        <fullName evidence="3">HTH CENPB-type domain-containing protein</fullName>
    </recommendedName>
</protein>
<evidence type="ECO:0000256" key="1">
    <source>
        <dbReference type="ARBA" id="ARBA00023125"/>
    </source>
</evidence>